<dbReference type="InterPro" id="IPR011712">
    <property type="entry name" value="Sig_transdc_His_kin_sub3_dim/P"/>
</dbReference>
<protein>
    <submittedName>
        <fullName evidence="7">Two-component system sensor histidine kinase DesK</fullName>
    </submittedName>
</protein>
<name>A0A3D9LD19_9MICC</name>
<dbReference type="RefSeq" id="WP_115932052.1">
    <property type="nucleotide sequence ID" value="NZ_QREH01000001.1"/>
</dbReference>
<feature type="region of interest" description="Disordered" evidence="4">
    <location>
        <begin position="376"/>
        <end position="400"/>
    </location>
</feature>
<keyword evidence="8" id="KW-1185">Reference proteome</keyword>
<evidence type="ECO:0000256" key="3">
    <source>
        <dbReference type="ARBA" id="ARBA00023012"/>
    </source>
</evidence>
<dbReference type="Proteomes" id="UP000256727">
    <property type="component" value="Unassembled WGS sequence"/>
</dbReference>
<sequence length="457" mass="48469">MNEREPSARLSAGQFPATVAGPDATGRGISRSERSVATTWWYTFISMGIFAVFTSLAIVAVQSAFVRNSGGTRTLALTLADILTLAGAVTAVYGCYLLRHGTGRERPGTRSILLIGIPPAVVWVLTLWIPGAAFTGTFPLWIAVNVLAPLFRGRARHLLLIAGVILFGVHWWAGGLLTGVEGMGHDEEQVLFSLVFVVVMCPVMFLFSAWWWNIVVHLNDARRDAAQLAVARERLRFASDLHDIQGHHLQVIALKAELAERLMGAGRPEAAAENIHEVRTIARTALEETRSLVRNLREVSLEEEIANAKDVLNASGAAVTIRGILVEDPAVRTLLGLAVREGATNILRHAAAATRVSITLEDADGGLRLVMVNDGVEAPDDDGGEGAGAPSGTLVLGAGGPASGTGLSGLNRRFASSGGSVTGRYDDGAFVLEARLPAVPGRGHLESSTVLPKEPTP</sequence>
<evidence type="ECO:0000256" key="4">
    <source>
        <dbReference type="SAM" id="MobiDB-lite"/>
    </source>
</evidence>
<dbReference type="Gene3D" id="3.30.565.10">
    <property type="entry name" value="Histidine kinase-like ATPase, C-terminal domain"/>
    <property type="match status" value="1"/>
</dbReference>
<feature type="transmembrane region" description="Helical" evidence="5">
    <location>
        <begin position="110"/>
        <end position="128"/>
    </location>
</feature>
<evidence type="ECO:0000256" key="1">
    <source>
        <dbReference type="ARBA" id="ARBA00022679"/>
    </source>
</evidence>
<accession>A0A3D9LD19</accession>
<dbReference type="OrthoDB" id="5241784at2"/>
<feature type="transmembrane region" description="Helical" evidence="5">
    <location>
        <begin position="40"/>
        <end position="65"/>
    </location>
</feature>
<feature type="transmembrane region" description="Helical" evidence="5">
    <location>
        <begin position="77"/>
        <end position="98"/>
    </location>
</feature>
<feature type="region of interest" description="Disordered" evidence="4">
    <location>
        <begin position="1"/>
        <end position="26"/>
    </location>
</feature>
<dbReference type="GO" id="GO:0000155">
    <property type="term" value="F:phosphorelay sensor kinase activity"/>
    <property type="evidence" value="ECO:0007669"/>
    <property type="project" value="InterPro"/>
</dbReference>
<dbReference type="GO" id="GO:0046983">
    <property type="term" value="F:protein dimerization activity"/>
    <property type="evidence" value="ECO:0007669"/>
    <property type="project" value="InterPro"/>
</dbReference>
<evidence type="ECO:0000313" key="8">
    <source>
        <dbReference type="Proteomes" id="UP000256727"/>
    </source>
</evidence>
<keyword evidence="2 7" id="KW-0418">Kinase</keyword>
<gene>
    <name evidence="7" type="ORF">C8E99_1877</name>
</gene>
<keyword evidence="5" id="KW-0472">Membrane</keyword>
<feature type="domain" description="Signal transduction histidine kinase subgroup 3 dimerisation and phosphoacceptor" evidence="6">
    <location>
        <begin position="233"/>
        <end position="300"/>
    </location>
</feature>
<keyword evidence="3" id="KW-0902">Two-component regulatory system</keyword>
<evidence type="ECO:0000313" key="7">
    <source>
        <dbReference type="EMBL" id="REE04052.1"/>
    </source>
</evidence>
<feature type="transmembrane region" description="Helical" evidence="5">
    <location>
        <begin position="134"/>
        <end position="151"/>
    </location>
</feature>
<comment type="caution">
    <text evidence="7">The sequence shown here is derived from an EMBL/GenBank/DDBJ whole genome shotgun (WGS) entry which is preliminary data.</text>
</comment>
<dbReference type="SUPFAM" id="SSF55874">
    <property type="entry name" value="ATPase domain of HSP90 chaperone/DNA topoisomerase II/histidine kinase"/>
    <property type="match status" value="1"/>
</dbReference>
<dbReference type="InterPro" id="IPR036890">
    <property type="entry name" value="HATPase_C_sf"/>
</dbReference>
<organism evidence="7 8">
    <name type="scientific">Citricoccus muralis</name>
    <dbReference type="NCBI Taxonomy" id="169134"/>
    <lineage>
        <taxon>Bacteria</taxon>
        <taxon>Bacillati</taxon>
        <taxon>Actinomycetota</taxon>
        <taxon>Actinomycetes</taxon>
        <taxon>Micrococcales</taxon>
        <taxon>Micrococcaceae</taxon>
        <taxon>Citricoccus</taxon>
    </lineage>
</organism>
<dbReference type="EMBL" id="QREH01000001">
    <property type="protein sequence ID" value="REE04052.1"/>
    <property type="molecule type" value="Genomic_DNA"/>
</dbReference>
<feature type="transmembrane region" description="Helical" evidence="5">
    <location>
        <begin position="158"/>
        <end position="178"/>
    </location>
</feature>
<dbReference type="GO" id="GO:0016020">
    <property type="term" value="C:membrane"/>
    <property type="evidence" value="ECO:0007669"/>
    <property type="project" value="InterPro"/>
</dbReference>
<evidence type="ECO:0000259" key="6">
    <source>
        <dbReference type="Pfam" id="PF07730"/>
    </source>
</evidence>
<dbReference type="Pfam" id="PF07730">
    <property type="entry name" value="HisKA_3"/>
    <property type="match status" value="1"/>
</dbReference>
<feature type="transmembrane region" description="Helical" evidence="5">
    <location>
        <begin position="190"/>
        <end position="212"/>
    </location>
</feature>
<keyword evidence="5" id="KW-1133">Transmembrane helix</keyword>
<dbReference type="PANTHER" id="PTHR24421:SF63">
    <property type="entry name" value="SENSOR HISTIDINE KINASE DESK"/>
    <property type="match status" value="1"/>
</dbReference>
<dbReference type="PANTHER" id="PTHR24421">
    <property type="entry name" value="NITRATE/NITRITE SENSOR PROTEIN NARX-RELATED"/>
    <property type="match status" value="1"/>
</dbReference>
<keyword evidence="1" id="KW-0808">Transferase</keyword>
<keyword evidence="5" id="KW-0812">Transmembrane</keyword>
<reference evidence="7 8" key="1">
    <citation type="submission" date="2018-07" db="EMBL/GenBank/DDBJ databases">
        <title>Sequencing the genomes of 1000 actinobacteria strains.</title>
        <authorList>
            <person name="Klenk H.-P."/>
        </authorList>
    </citation>
    <scope>NUCLEOTIDE SEQUENCE [LARGE SCALE GENOMIC DNA]</scope>
    <source>
        <strain evidence="7 8">DSM 14442</strain>
    </source>
</reference>
<dbReference type="Gene3D" id="1.20.5.1930">
    <property type="match status" value="1"/>
</dbReference>
<evidence type="ECO:0000256" key="5">
    <source>
        <dbReference type="SAM" id="Phobius"/>
    </source>
</evidence>
<evidence type="ECO:0000256" key="2">
    <source>
        <dbReference type="ARBA" id="ARBA00022777"/>
    </source>
</evidence>
<dbReference type="AlphaFoldDB" id="A0A3D9LD19"/>
<dbReference type="InterPro" id="IPR050482">
    <property type="entry name" value="Sensor_HK_TwoCompSys"/>
</dbReference>
<proteinExistence type="predicted"/>